<comment type="subcellular location">
    <subcellularLocation>
        <location evidence="2">Nucleus</location>
    </subcellularLocation>
</comment>
<evidence type="ECO:0000256" key="1">
    <source>
        <dbReference type="ARBA" id="ARBA00037992"/>
    </source>
</evidence>
<feature type="region of interest" description="Disordered" evidence="3">
    <location>
        <begin position="31"/>
        <end position="81"/>
    </location>
</feature>
<dbReference type="Proteomes" id="UP000593567">
    <property type="component" value="Unassembled WGS sequence"/>
</dbReference>
<dbReference type="Gene3D" id="1.20.930.10">
    <property type="entry name" value="Conserved domain common to transcription factors TFIIS, elongin A, CRSP70"/>
    <property type="match status" value="1"/>
</dbReference>
<dbReference type="InterPro" id="IPR051037">
    <property type="entry name" value="RNAPII_TF_IWS1"/>
</dbReference>
<feature type="region of interest" description="Disordered" evidence="3">
    <location>
        <begin position="103"/>
        <end position="133"/>
    </location>
</feature>
<evidence type="ECO:0000313" key="5">
    <source>
        <dbReference type="EMBL" id="KAF6040798.1"/>
    </source>
</evidence>
<name>A0A7J7KRM1_BUGNE</name>
<evidence type="ECO:0000313" key="6">
    <source>
        <dbReference type="Proteomes" id="UP000593567"/>
    </source>
</evidence>
<reference evidence="5" key="1">
    <citation type="submission" date="2020-06" db="EMBL/GenBank/DDBJ databases">
        <title>Draft genome of Bugula neritina, a colonial animal packing powerful symbionts and potential medicines.</title>
        <authorList>
            <person name="Rayko M."/>
        </authorList>
    </citation>
    <scope>NUCLEOTIDE SEQUENCE [LARGE SCALE GENOMIC DNA]</scope>
    <source>
        <strain evidence="5">Kwan_BN1</strain>
    </source>
</reference>
<comment type="similarity">
    <text evidence="1">Belongs to the IWS1 family.</text>
</comment>
<organism evidence="5 6">
    <name type="scientific">Bugula neritina</name>
    <name type="common">Brown bryozoan</name>
    <name type="synonym">Sertularia neritina</name>
    <dbReference type="NCBI Taxonomy" id="10212"/>
    <lineage>
        <taxon>Eukaryota</taxon>
        <taxon>Metazoa</taxon>
        <taxon>Spiralia</taxon>
        <taxon>Lophotrochozoa</taxon>
        <taxon>Bryozoa</taxon>
        <taxon>Gymnolaemata</taxon>
        <taxon>Cheilostomatida</taxon>
        <taxon>Flustrina</taxon>
        <taxon>Buguloidea</taxon>
        <taxon>Bugulidae</taxon>
        <taxon>Bugula</taxon>
    </lineage>
</organism>
<dbReference type="AlphaFoldDB" id="A0A7J7KRM1"/>
<dbReference type="InterPro" id="IPR017923">
    <property type="entry name" value="TFIIS_N"/>
</dbReference>
<accession>A0A7J7KRM1</accession>
<dbReference type="GO" id="GO:0005634">
    <property type="term" value="C:nucleus"/>
    <property type="evidence" value="ECO:0007669"/>
    <property type="project" value="UniProtKB-SubCell"/>
</dbReference>
<sequence length="147" mass="17224">MYLFKHPKELRANRDIAGRLINEWSRPIFGQSSNFNSVNREDRQQRDMQTLKNRRRSSDGKDDEEQKALRPGDPGWIYRARVPRPSNKDYVVRPESNVDMEVNVSRGSSKKKRTRYELQKQKMDNKKKASKSLSAVKISIEGRNMAL</sequence>
<comment type="caution">
    <text evidence="5">The sequence shown here is derived from an EMBL/GenBank/DDBJ whole genome shotgun (WGS) entry which is preliminary data.</text>
</comment>
<gene>
    <name evidence="5" type="ORF">EB796_000882</name>
</gene>
<dbReference type="OrthoDB" id="21124at2759"/>
<evidence type="ECO:0000256" key="2">
    <source>
        <dbReference type="PROSITE-ProRule" id="PRU00649"/>
    </source>
</evidence>
<feature type="compositionally biased region" description="Basic and acidic residues" evidence="3">
    <location>
        <begin position="115"/>
        <end position="127"/>
    </location>
</feature>
<proteinExistence type="inferred from homology"/>
<dbReference type="EMBL" id="VXIV02000100">
    <property type="protein sequence ID" value="KAF6040798.1"/>
    <property type="molecule type" value="Genomic_DNA"/>
</dbReference>
<dbReference type="InterPro" id="IPR035441">
    <property type="entry name" value="TFIIS/LEDGF_dom_sf"/>
</dbReference>
<keyword evidence="2" id="KW-0539">Nucleus</keyword>
<feature type="compositionally biased region" description="Basic and acidic residues" evidence="3">
    <location>
        <begin position="56"/>
        <end position="70"/>
    </location>
</feature>
<protein>
    <submittedName>
        <fullName evidence="5">IWS1</fullName>
    </submittedName>
</protein>
<evidence type="ECO:0000259" key="4">
    <source>
        <dbReference type="PROSITE" id="PS51319"/>
    </source>
</evidence>
<keyword evidence="6" id="KW-1185">Reference proteome</keyword>
<evidence type="ECO:0000256" key="3">
    <source>
        <dbReference type="SAM" id="MobiDB-lite"/>
    </source>
</evidence>
<dbReference type="GO" id="GO:0016973">
    <property type="term" value="P:poly(A)+ mRNA export from nucleus"/>
    <property type="evidence" value="ECO:0007669"/>
    <property type="project" value="TreeGrafter"/>
</dbReference>
<dbReference type="PANTHER" id="PTHR46010">
    <property type="entry name" value="PROTEIN IWS1 HOMOLOG"/>
    <property type="match status" value="1"/>
</dbReference>
<dbReference type="PANTHER" id="PTHR46010:SF1">
    <property type="entry name" value="PROTEIN IWS1 HOMOLOG"/>
    <property type="match status" value="1"/>
</dbReference>
<feature type="domain" description="TFIIS N-terminal" evidence="4">
    <location>
        <begin position="1"/>
        <end position="31"/>
    </location>
</feature>
<dbReference type="PROSITE" id="PS51319">
    <property type="entry name" value="TFIIS_N"/>
    <property type="match status" value="1"/>
</dbReference>